<dbReference type="InterPro" id="IPR049192">
    <property type="entry name" value="DUF4246_C"/>
</dbReference>
<feature type="domain" description="DUF4246" evidence="1">
    <location>
        <begin position="123"/>
        <end position="166"/>
    </location>
</feature>
<keyword evidence="3" id="KW-1185">Reference proteome</keyword>
<evidence type="ECO:0000313" key="2">
    <source>
        <dbReference type="EMBL" id="TFK89433.1"/>
    </source>
</evidence>
<evidence type="ECO:0000259" key="1">
    <source>
        <dbReference type="Pfam" id="PF14033"/>
    </source>
</evidence>
<proteinExistence type="predicted"/>
<organism evidence="2 3">
    <name type="scientific">Polyporus arcularius HHB13444</name>
    <dbReference type="NCBI Taxonomy" id="1314778"/>
    <lineage>
        <taxon>Eukaryota</taxon>
        <taxon>Fungi</taxon>
        <taxon>Dikarya</taxon>
        <taxon>Basidiomycota</taxon>
        <taxon>Agaricomycotina</taxon>
        <taxon>Agaricomycetes</taxon>
        <taxon>Polyporales</taxon>
        <taxon>Polyporaceae</taxon>
        <taxon>Polyporus</taxon>
    </lineage>
</organism>
<dbReference type="PANTHER" id="PTHR33119:SF1">
    <property type="entry name" value="FE2OG DIOXYGENASE DOMAIN-CONTAINING PROTEIN"/>
    <property type="match status" value="1"/>
</dbReference>
<evidence type="ECO:0000313" key="3">
    <source>
        <dbReference type="Proteomes" id="UP000308197"/>
    </source>
</evidence>
<dbReference type="AlphaFoldDB" id="A0A5C3PTH9"/>
<dbReference type="Proteomes" id="UP000308197">
    <property type="component" value="Unassembled WGS sequence"/>
</dbReference>
<protein>
    <recommendedName>
        <fullName evidence="1">DUF4246 domain-containing protein</fullName>
    </recommendedName>
</protein>
<name>A0A5C3PTH9_9APHY</name>
<feature type="domain" description="DUF4246" evidence="1">
    <location>
        <begin position="191"/>
        <end position="387"/>
    </location>
</feature>
<dbReference type="InterPro" id="IPR025340">
    <property type="entry name" value="DUF4246"/>
</dbReference>
<gene>
    <name evidence="2" type="ORF">K466DRAFT_597778</name>
</gene>
<sequence length="465" mass="53949">MMNTVTLNDIIHGDRWTGDSNFLKHNPRVRPRDLSSPFDFQEREPVTLVELRMRFFSGEVHQKPRWREKINDPGIAAKCRAEMVEHERLQVELCWGGEKRFDIGLPGEKKWPRDSMSEPSAVSKVYESQILIPPTVKSALIAAVSKLEDVSEDEKDWHPRSNHQLARVSLEEYLAARPDLQQDDAEWATYKSRQWLPTDFLVAESGRVRPLGYINNLDPIEQRSKYGTISLVLQRFIPLFEQPTQGVDEERGQWKERHQEWFRKERWPAIPDPPRFMPPKQDGCARLPLAKRTLQVIVKLANIVLTQGNSARRSDAQRAHRRNYYASENITESRLAFRTTIGWPEPHEMSSMYHEQFDAQAAVAAWRIDGYKELLNQKLGHIVAAEDNDVLPQDWSWDELACIIAPQMRDLPRELYDAIMHEVRDDTIDRTEAMELREGSKFRGICASIDRRLPAGPWLLVADSE</sequence>
<dbReference type="STRING" id="1314778.A0A5C3PTH9"/>
<dbReference type="EMBL" id="ML211076">
    <property type="protein sequence ID" value="TFK89433.1"/>
    <property type="molecule type" value="Genomic_DNA"/>
</dbReference>
<reference evidence="2 3" key="1">
    <citation type="journal article" date="2019" name="Nat. Ecol. Evol.">
        <title>Megaphylogeny resolves global patterns of mushroom evolution.</title>
        <authorList>
            <person name="Varga T."/>
            <person name="Krizsan K."/>
            <person name="Foldi C."/>
            <person name="Dima B."/>
            <person name="Sanchez-Garcia M."/>
            <person name="Sanchez-Ramirez S."/>
            <person name="Szollosi G.J."/>
            <person name="Szarkandi J.G."/>
            <person name="Papp V."/>
            <person name="Albert L."/>
            <person name="Andreopoulos W."/>
            <person name="Angelini C."/>
            <person name="Antonin V."/>
            <person name="Barry K.W."/>
            <person name="Bougher N.L."/>
            <person name="Buchanan P."/>
            <person name="Buyck B."/>
            <person name="Bense V."/>
            <person name="Catcheside P."/>
            <person name="Chovatia M."/>
            <person name="Cooper J."/>
            <person name="Damon W."/>
            <person name="Desjardin D."/>
            <person name="Finy P."/>
            <person name="Geml J."/>
            <person name="Haridas S."/>
            <person name="Hughes K."/>
            <person name="Justo A."/>
            <person name="Karasinski D."/>
            <person name="Kautmanova I."/>
            <person name="Kiss B."/>
            <person name="Kocsube S."/>
            <person name="Kotiranta H."/>
            <person name="LaButti K.M."/>
            <person name="Lechner B.E."/>
            <person name="Liimatainen K."/>
            <person name="Lipzen A."/>
            <person name="Lukacs Z."/>
            <person name="Mihaltcheva S."/>
            <person name="Morgado L.N."/>
            <person name="Niskanen T."/>
            <person name="Noordeloos M.E."/>
            <person name="Ohm R.A."/>
            <person name="Ortiz-Santana B."/>
            <person name="Ovrebo C."/>
            <person name="Racz N."/>
            <person name="Riley R."/>
            <person name="Savchenko A."/>
            <person name="Shiryaev A."/>
            <person name="Soop K."/>
            <person name="Spirin V."/>
            <person name="Szebenyi C."/>
            <person name="Tomsovsky M."/>
            <person name="Tulloss R.E."/>
            <person name="Uehling J."/>
            <person name="Grigoriev I.V."/>
            <person name="Vagvolgyi C."/>
            <person name="Papp T."/>
            <person name="Martin F.M."/>
            <person name="Miettinen O."/>
            <person name="Hibbett D.S."/>
            <person name="Nagy L.G."/>
        </authorList>
    </citation>
    <scope>NUCLEOTIDE SEQUENCE [LARGE SCALE GENOMIC DNA]</scope>
    <source>
        <strain evidence="2 3">HHB13444</strain>
    </source>
</reference>
<dbReference type="InParanoid" id="A0A5C3PTH9"/>
<accession>A0A5C3PTH9</accession>
<dbReference type="Pfam" id="PF14033">
    <property type="entry name" value="DUF4246"/>
    <property type="match status" value="2"/>
</dbReference>
<dbReference type="PANTHER" id="PTHR33119">
    <property type="entry name" value="IFI3P"/>
    <property type="match status" value="1"/>
</dbReference>